<evidence type="ECO:0000256" key="1">
    <source>
        <dbReference type="ARBA" id="ARBA00022729"/>
    </source>
</evidence>
<evidence type="ECO:0000256" key="2">
    <source>
        <dbReference type="ARBA" id="ARBA00023157"/>
    </source>
</evidence>
<dbReference type="CDD" id="cd00096">
    <property type="entry name" value="Ig"/>
    <property type="match status" value="1"/>
</dbReference>
<dbReference type="PROSITE" id="PS50835">
    <property type="entry name" value="IG_LIKE"/>
    <property type="match status" value="1"/>
</dbReference>
<name>A0AAJ6VWK4_9ACAR</name>
<feature type="signal peptide" evidence="4">
    <location>
        <begin position="1"/>
        <end position="30"/>
    </location>
</feature>
<dbReference type="Pfam" id="PF13927">
    <property type="entry name" value="Ig_3"/>
    <property type="match status" value="1"/>
</dbReference>
<dbReference type="GeneID" id="100897289"/>
<dbReference type="InterPro" id="IPR007110">
    <property type="entry name" value="Ig-like_dom"/>
</dbReference>
<accession>A0AAJ6VWK4</accession>
<dbReference type="AlphaFoldDB" id="A0AAJ6VWK4"/>
<dbReference type="PANTHER" id="PTHR45080">
    <property type="entry name" value="CONTACTIN 5"/>
    <property type="match status" value="1"/>
</dbReference>
<reference evidence="7" key="1">
    <citation type="submission" date="2025-08" db="UniProtKB">
        <authorList>
            <consortium name="RefSeq"/>
        </authorList>
    </citation>
    <scope>IDENTIFICATION</scope>
</reference>
<dbReference type="InterPro" id="IPR003599">
    <property type="entry name" value="Ig_sub"/>
</dbReference>
<dbReference type="GO" id="GO:0007156">
    <property type="term" value="P:homophilic cell adhesion via plasma membrane adhesion molecules"/>
    <property type="evidence" value="ECO:0007669"/>
    <property type="project" value="TreeGrafter"/>
</dbReference>
<dbReference type="InterPro" id="IPR013783">
    <property type="entry name" value="Ig-like_fold"/>
</dbReference>
<sequence>MLWNRPQFSVILTTIFCLMLLSHLPASSEGKRSRAHAKKNSGNSRYALFNQNKHKDHYDNPNGAVIEKASHFDYEFYLGHKIVFVCVARGFPRPKITWFKDGIEIFGHPYVQISEWLRDERRIKSKLEIDPARQMDSGNYECQADNKYAIDQRTFRADFSSLTS</sequence>
<dbReference type="GO" id="GO:0005886">
    <property type="term" value="C:plasma membrane"/>
    <property type="evidence" value="ECO:0007669"/>
    <property type="project" value="TreeGrafter"/>
</dbReference>
<keyword evidence="6" id="KW-1185">Reference proteome</keyword>
<evidence type="ECO:0000313" key="7">
    <source>
        <dbReference type="RefSeq" id="XP_003740003.1"/>
    </source>
</evidence>
<dbReference type="KEGG" id="goe:100897289"/>
<dbReference type="Proteomes" id="UP000694867">
    <property type="component" value="Unplaced"/>
</dbReference>
<dbReference type="InterPro" id="IPR003598">
    <property type="entry name" value="Ig_sub2"/>
</dbReference>
<dbReference type="InterPro" id="IPR050958">
    <property type="entry name" value="Cell_Adh-Cytoskel_Orgn"/>
</dbReference>
<dbReference type="SMART" id="SM00408">
    <property type="entry name" value="IGc2"/>
    <property type="match status" value="1"/>
</dbReference>
<keyword evidence="1 4" id="KW-0732">Signal</keyword>
<dbReference type="RefSeq" id="XP_003740003.1">
    <property type="nucleotide sequence ID" value="XM_003739955.1"/>
</dbReference>
<evidence type="ECO:0000256" key="4">
    <source>
        <dbReference type="SAM" id="SignalP"/>
    </source>
</evidence>
<dbReference type="GO" id="GO:0043025">
    <property type="term" value="C:neuronal cell body"/>
    <property type="evidence" value="ECO:0007669"/>
    <property type="project" value="TreeGrafter"/>
</dbReference>
<dbReference type="InterPro" id="IPR036179">
    <property type="entry name" value="Ig-like_dom_sf"/>
</dbReference>
<evidence type="ECO:0000256" key="3">
    <source>
        <dbReference type="ARBA" id="ARBA00023319"/>
    </source>
</evidence>
<protein>
    <submittedName>
        <fullName evidence="7">Immunoglobulin domain-containing protein oig-4</fullName>
    </submittedName>
</protein>
<dbReference type="GO" id="GO:0030424">
    <property type="term" value="C:axon"/>
    <property type="evidence" value="ECO:0007669"/>
    <property type="project" value="TreeGrafter"/>
</dbReference>
<dbReference type="SUPFAM" id="SSF48726">
    <property type="entry name" value="Immunoglobulin"/>
    <property type="match status" value="1"/>
</dbReference>
<feature type="domain" description="Ig-like" evidence="5">
    <location>
        <begin position="61"/>
        <end position="160"/>
    </location>
</feature>
<organism evidence="6 7">
    <name type="scientific">Galendromus occidentalis</name>
    <name type="common">western predatory mite</name>
    <dbReference type="NCBI Taxonomy" id="34638"/>
    <lineage>
        <taxon>Eukaryota</taxon>
        <taxon>Metazoa</taxon>
        <taxon>Ecdysozoa</taxon>
        <taxon>Arthropoda</taxon>
        <taxon>Chelicerata</taxon>
        <taxon>Arachnida</taxon>
        <taxon>Acari</taxon>
        <taxon>Parasitiformes</taxon>
        <taxon>Mesostigmata</taxon>
        <taxon>Gamasina</taxon>
        <taxon>Phytoseioidea</taxon>
        <taxon>Phytoseiidae</taxon>
        <taxon>Typhlodrominae</taxon>
        <taxon>Galendromus</taxon>
    </lineage>
</organism>
<evidence type="ECO:0000259" key="5">
    <source>
        <dbReference type="PROSITE" id="PS50835"/>
    </source>
</evidence>
<keyword evidence="3" id="KW-0393">Immunoglobulin domain</keyword>
<gene>
    <name evidence="7" type="primary">LOC100897289</name>
</gene>
<dbReference type="PANTHER" id="PTHR45080:SF8">
    <property type="entry name" value="IG-LIKE DOMAIN-CONTAINING PROTEIN"/>
    <property type="match status" value="1"/>
</dbReference>
<feature type="chain" id="PRO_5042594928" evidence="4">
    <location>
        <begin position="31"/>
        <end position="164"/>
    </location>
</feature>
<keyword evidence="2" id="KW-1015">Disulfide bond</keyword>
<proteinExistence type="predicted"/>
<dbReference type="SMART" id="SM00409">
    <property type="entry name" value="IG"/>
    <property type="match status" value="1"/>
</dbReference>
<evidence type="ECO:0000313" key="6">
    <source>
        <dbReference type="Proteomes" id="UP000694867"/>
    </source>
</evidence>
<dbReference type="GO" id="GO:0008046">
    <property type="term" value="F:axon guidance receptor activity"/>
    <property type="evidence" value="ECO:0007669"/>
    <property type="project" value="TreeGrafter"/>
</dbReference>
<dbReference type="Gene3D" id="2.60.40.10">
    <property type="entry name" value="Immunoglobulins"/>
    <property type="match status" value="1"/>
</dbReference>
<dbReference type="GO" id="GO:0050808">
    <property type="term" value="P:synapse organization"/>
    <property type="evidence" value="ECO:0007669"/>
    <property type="project" value="TreeGrafter"/>
</dbReference>